<name>A0ABR4XP90_9LACO</name>
<dbReference type="PANTHER" id="PTHR30185:SF15">
    <property type="entry name" value="CRYPTIC BETA-GLUCOSIDE BGL OPERON ANTITERMINATOR"/>
    <property type="match status" value="1"/>
</dbReference>
<accession>A0ABR4XP90</accession>
<dbReference type="InterPro" id="IPR050661">
    <property type="entry name" value="BglG_antiterminators"/>
</dbReference>
<gene>
    <name evidence="3" type="ORF">Q757_08345</name>
</gene>
<dbReference type="Pfam" id="PF00874">
    <property type="entry name" value="PRD"/>
    <property type="match status" value="1"/>
</dbReference>
<sequence length="144" mass="16552">MVKRDFGVQLPDDEAGFVALKFVENRTSHQDNGKGQQMTKLIGDILKIVVYQLGIDLDDDSISFQRFLVHLNFFVERLISGQKNVDDESSDDILYQHISQKYPQAFKCTKEITAFIESSLKKEVSKNEQIYVTIHIQRIINEVG</sequence>
<reference evidence="3 4" key="1">
    <citation type="journal article" date="2014" name="Antonie Van Leeuwenhoek">
        <title>Oenococcus alcoholitolerans sp. nov., a lactic acid bacteria isolated from cachaca and ethanol fermentation processes.</title>
        <authorList>
            <person name="Badotti F."/>
            <person name="Moreira A.P."/>
            <person name="Tonon L.A."/>
            <person name="de Lucena B.T."/>
            <person name="Gomes Fde C."/>
            <person name="Kruger R."/>
            <person name="Thompson C.C."/>
            <person name="de Morais M.A.Jr."/>
            <person name="Rosa C.A."/>
            <person name="Thompson F.L."/>
        </authorList>
    </citation>
    <scope>NUCLEOTIDE SEQUENCE [LARGE SCALE GENOMIC DNA]</scope>
    <source>
        <strain evidence="3 4">UFRJ-M7.2.18</strain>
    </source>
</reference>
<dbReference type="InterPro" id="IPR036634">
    <property type="entry name" value="PRD_sf"/>
</dbReference>
<dbReference type="PROSITE" id="PS51372">
    <property type="entry name" value="PRD_2"/>
    <property type="match status" value="1"/>
</dbReference>
<evidence type="ECO:0000313" key="3">
    <source>
        <dbReference type="EMBL" id="KGO25220.1"/>
    </source>
</evidence>
<evidence type="ECO:0000256" key="1">
    <source>
        <dbReference type="ARBA" id="ARBA00022737"/>
    </source>
</evidence>
<evidence type="ECO:0000313" key="4">
    <source>
        <dbReference type="Proteomes" id="UP000030023"/>
    </source>
</evidence>
<feature type="domain" description="PRD" evidence="2">
    <location>
        <begin position="33"/>
        <end position="144"/>
    </location>
</feature>
<organism evidence="3 4">
    <name type="scientific">Oenococcus alcoholitolerans</name>
    <dbReference type="NCBI Taxonomy" id="931074"/>
    <lineage>
        <taxon>Bacteria</taxon>
        <taxon>Bacillati</taxon>
        <taxon>Bacillota</taxon>
        <taxon>Bacilli</taxon>
        <taxon>Lactobacillales</taxon>
        <taxon>Lactobacillaceae</taxon>
        <taxon>Oenococcus</taxon>
    </lineage>
</organism>
<dbReference type="Proteomes" id="UP000030023">
    <property type="component" value="Unassembled WGS sequence"/>
</dbReference>
<dbReference type="SUPFAM" id="SSF63520">
    <property type="entry name" value="PTS-regulatory domain, PRD"/>
    <property type="match status" value="1"/>
</dbReference>
<evidence type="ECO:0000259" key="2">
    <source>
        <dbReference type="PROSITE" id="PS51372"/>
    </source>
</evidence>
<dbReference type="InterPro" id="IPR011608">
    <property type="entry name" value="PRD"/>
</dbReference>
<dbReference type="PANTHER" id="PTHR30185">
    <property type="entry name" value="CRYPTIC BETA-GLUCOSIDE BGL OPERON ANTITERMINATOR"/>
    <property type="match status" value="1"/>
</dbReference>
<keyword evidence="4" id="KW-1185">Reference proteome</keyword>
<dbReference type="EMBL" id="AXCV01000463">
    <property type="protein sequence ID" value="KGO25220.1"/>
    <property type="molecule type" value="Genomic_DNA"/>
</dbReference>
<comment type="caution">
    <text evidence="3">The sequence shown here is derived from an EMBL/GenBank/DDBJ whole genome shotgun (WGS) entry which is preliminary data.</text>
</comment>
<proteinExistence type="predicted"/>
<protein>
    <recommendedName>
        <fullName evidence="2">PRD domain-containing protein</fullName>
    </recommendedName>
</protein>
<dbReference type="Gene3D" id="1.10.1790.10">
    <property type="entry name" value="PRD domain"/>
    <property type="match status" value="1"/>
</dbReference>
<keyword evidence="1" id="KW-0677">Repeat</keyword>